<feature type="transmembrane region" description="Helical" evidence="2">
    <location>
        <begin position="58"/>
        <end position="80"/>
    </location>
</feature>
<dbReference type="PANTHER" id="PTHR33927:SF1">
    <property type="entry name" value="TRANSMEMBRANE PROTEIN"/>
    <property type="match status" value="1"/>
</dbReference>
<dbReference type="OrthoDB" id="3142841at2759"/>
<keyword evidence="4" id="KW-1185">Reference proteome</keyword>
<accession>A0A6D2JP14</accession>
<proteinExistence type="predicted"/>
<evidence type="ECO:0000256" key="2">
    <source>
        <dbReference type="SAM" id="Phobius"/>
    </source>
</evidence>
<dbReference type="InterPro" id="IPR052979">
    <property type="entry name" value="Adenylate-forming_domain"/>
</dbReference>
<protein>
    <submittedName>
        <fullName evidence="3">Uncharacterized protein</fullName>
    </submittedName>
</protein>
<gene>
    <name evidence="3" type="ORF">MERR_LOCUS29952</name>
</gene>
<keyword evidence="2" id="KW-1133">Transmembrane helix</keyword>
<keyword evidence="2" id="KW-0812">Transmembrane</keyword>
<sequence>MSRASSHFCDLDFDNDEEDEEKDEFYEKPQQPPVPKKRASRLSIILLDQELFTVYKRLFVLSLFLNVVALVLAATGHFAYARYRAALFSIANILALTLCRSEAFLRLVFYLTVKLLGRSFIPLRVKTAVTSLLQSLGVLAPLRIGSHS</sequence>
<organism evidence="3 4">
    <name type="scientific">Microthlaspi erraticum</name>
    <dbReference type="NCBI Taxonomy" id="1685480"/>
    <lineage>
        <taxon>Eukaryota</taxon>
        <taxon>Viridiplantae</taxon>
        <taxon>Streptophyta</taxon>
        <taxon>Embryophyta</taxon>
        <taxon>Tracheophyta</taxon>
        <taxon>Spermatophyta</taxon>
        <taxon>Magnoliopsida</taxon>
        <taxon>eudicotyledons</taxon>
        <taxon>Gunneridae</taxon>
        <taxon>Pentapetalae</taxon>
        <taxon>rosids</taxon>
        <taxon>malvids</taxon>
        <taxon>Brassicales</taxon>
        <taxon>Brassicaceae</taxon>
        <taxon>Coluteocarpeae</taxon>
        <taxon>Microthlaspi</taxon>
    </lineage>
</organism>
<feature type="region of interest" description="Disordered" evidence="1">
    <location>
        <begin position="1"/>
        <end position="35"/>
    </location>
</feature>
<comment type="caution">
    <text evidence="3">The sequence shown here is derived from an EMBL/GenBank/DDBJ whole genome shotgun (WGS) entry which is preliminary data.</text>
</comment>
<keyword evidence="2" id="KW-0472">Membrane</keyword>
<name>A0A6D2JP14_9BRAS</name>
<dbReference type="Proteomes" id="UP000467841">
    <property type="component" value="Unassembled WGS sequence"/>
</dbReference>
<evidence type="ECO:0000313" key="3">
    <source>
        <dbReference type="EMBL" id="CAA7042717.1"/>
    </source>
</evidence>
<dbReference type="EMBL" id="CACVBM020001274">
    <property type="protein sequence ID" value="CAA7042717.1"/>
    <property type="molecule type" value="Genomic_DNA"/>
</dbReference>
<dbReference type="AlphaFoldDB" id="A0A6D2JP14"/>
<evidence type="ECO:0000313" key="4">
    <source>
        <dbReference type="Proteomes" id="UP000467841"/>
    </source>
</evidence>
<feature type="compositionally biased region" description="Acidic residues" evidence="1">
    <location>
        <begin position="11"/>
        <end position="24"/>
    </location>
</feature>
<reference evidence="3" key="1">
    <citation type="submission" date="2020-01" db="EMBL/GenBank/DDBJ databases">
        <authorList>
            <person name="Mishra B."/>
        </authorList>
    </citation>
    <scope>NUCLEOTIDE SEQUENCE [LARGE SCALE GENOMIC DNA]</scope>
</reference>
<evidence type="ECO:0000256" key="1">
    <source>
        <dbReference type="SAM" id="MobiDB-lite"/>
    </source>
</evidence>
<dbReference type="PANTHER" id="PTHR33927">
    <property type="entry name" value="TRANSMEMBRANE PROTEIN"/>
    <property type="match status" value="1"/>
</dbReference>